<evidence type="ECO:0000256" key="1">
    <source>
        <dbReference type="ARBA" id="ARBA00022688"/>
    </source>
</evidence>
<proteinExistence type="inferred from homology"/>
<comment type="subunit">
    <text evidence="7">Component of a multi-subunit COQ enzyme complex, composed of at least COQ3, COQ4, COQ5, COQ6, COQ7 and COQ9.</text>
</comment>
<dbReference type="InterPro" id="IPR007715">
    <property type="entry name" value="Coq4"/>
</dbReference>
<evidence type="ECO:0000256" key="5">
    <source>
        <dbReference type="ARBA" id="ARBA00023239"/>
    </source>
</evidence>
<dbReference type="STRING" id="1806994.A0A507CAN6"/>
<dbReference type="AlphaFoldDB" id="A0A507CAN6"/>
<comment type="function">
    <text evidence="7">Lyase that catalyzes the C1-decarboxylation of 4-hydroxy-3-methoxy-5-(all-trans-polyprenyl)benzoic acid into 2-methoxy-6-(all-trans-polyprenyl)phenol during ubiquinone biosynthesis.</text>
</comment>
<dbReference type="PANTHER" id="PTHR12922">
    <property type="entry name" value="UBIQUINONE BIOSYNTHESIS PROTEIN"/>
    <property type="match status" value="1"/>
</dbReference>
<keyword evidence="4 7" id="KW-0472">Membrane</keyword>
<dbReference type="HAMAP" id="MF_03111">
    <property type="entry name" value="Coq4"/>
    <property type="match status" value="1"/>
</dbReference>
<evidence type="ECO:0000313" key="9">
    <source>
        <dbReference type="Proteomes" id="UP000319731"/>
    </source>
</evidence>
<keyword evidence="1 7" id="KW-0831">Ubiquinone biosynthesis</keyword>
<dbReference type="Pfam" id="PF05019">
    <property type="entry name" value="Coq4"/>
    <property type="match status" value="1"/>
</dbReference>
<keyword evidence="5 7" id="KW-0456">Lyase</keyword>
<comment type="caution">
    <text evidence="8">The sequence shown here is derived from an EMBL/GenBank/DDBJ whole genome shotgun (WGS) entry which is preliminary data.</text>
</comment>
<evidence type="ECO:0000256" key="4">
    <source>
        <dbReference type="ARBA" id="ARBA00023136"/>
    </source>
</evidence>
<evidence type="ECO:0000256" key="6">
    <source>
        <dbReference type="ARBA" id="ARBA00081568"/>
    </source>
</evidence>
<reference evidence="8 9" key="1">
    <citation type="journal article" date="2019" name="Sci. Rep.">
        <title>Comparative genomics of chytrid fungi reveal insights into the obligate biotrophic and pathogenic lifestyle of Synchytrium endobioticum.</title>
        <authorList>
            <person name="van de Vossenberg B.T.L.H."/>
            <person name="Warris S."/>
            <person name="Nguyen H.D.T."/>
            <person name="van Gent-Pelzer M.P.E."/>
            <person name="Joly D.L."/>
            <person name="van de Geest H.C."/>
            <person name="Bonants P.J.M."/>
            <person name="Smith D.S."/>
            <person name="Levesque C.A."/>
            <person name="van der Lee T.A.J."/>
        </authorList>
    </citation>
    <scope>NUCLEOTIDE SEQUENCE [LARGE SCALE GENOMIC DNA]</scope>
    <source>
        <strain evidence="8 9">JEL517</strain>
    </source>
</reference>
<comment type="similarity">
    <text evidence="7">Belongs to the COQ4 family.</text>
</comment>
<keyword evidence="2 7" id="KW-0999">Mitochondrion inner membrane</keyword>
<keyword evidence="9" id="KW-1185">Reference proteome</keyword>
<evidence type="ECO:0000256" key="2">
    <source>
        <dbReference type="ARBA" id="ARBA00022792"/>
    </source>
</evidence>
<comment type="catalytic activity">
    <reaction evidence="7">
        <text>a 4-hydroxy-3-methoxy-5-(all-trans-polyprenyl)benzoate + H(+) = a 2-methoxy-6-(all-trans-polyprenyl)phenol + CO2</text>
        <dbReference type="Rhea" id="RHEA:81179"/>
        <dbReference type="Rhea" id="RHEA-COMP:9551"/>
        <dbReference type="Rhea" id="RHEA-COMP:10931"/>
        <dbReference type="ChEBI" id="CHEBI:15378"/>
        <dbReference type="ChEBI" id="CHEBI:16526"/>
        <dbReference type="ChEBI" id="CHEBI:62731"/>
        <dbReference type="ChEBI" id="CHEBI:84443"/>
        <dbReference type="EC" id="4.1.1.130"/>
    </reaction>
</comment>
<name>A0A507CAN6_9FUNG</name>
<gene>
    <name evidence="7" type="primary">COQ4</name>
    <name evidence="8" type="ORF">SmJEL517_g01387</name>
</gene>
<accession>A0A507CAN6</accession>
<organism evidence="8 9">
    <name type="scientific">Synchytrium microbalum</name>
    <dbReference type="NCBI Taxonomy" id="1806994"/>
    <lineage>
        <taxon>Eukaryota</taxon>
        <taxon>Fungi</taxon>
        <taxon>Fungi incertae sedis</taxon>
        <taxon>Chytridiomycota</taxon>
        <taxon>Chytridiomycota incertae sedis</taxon>
        <taxon>Chytridiomycetes</taxon>
        <taxon>Synchytriales</taxon>
        <taxon>Synchytriaceae</taxon>
        <taxon>Synchytrium</taxon>
    </lineage>
</organism>
<dbReference type="OrthoDB" id="4249at2759"/>
<protein>
    <recommendedName>
        <fullName evidence="6">4-hydroxy-3-methoxy-5-polyprenylbenzoate decarboxylase</fullName>
    </recommendedName>
</protein>
<dbReference type="GO" id="GO:0008270">
    <property type="term" value="F:zinc ion binding"/>
    <property type="evidence" value="ECO:0007669"/>
    <property type="project" value="UniProtKB-UniRule"/>
</dbReference>
<feature type="binding site" evidence="7">
    <location>
        <position position="110"/>
    </location>
    <ligand>
        <name>Zn(2+)</name>
        <dbReference type="ChEBI" id="CHEBI:29105"/>
    </ligand>
</feature>
<evidence type="ECO:0000256" key="3">
    <source>
        <dbReference type="ARBA" id="ARBA00023128"/>
    </source>
</evidence>
<dbReference type="InterPro" id="IPR027540">
    <property type="entry name" value="Coq4_euk"/>
</dbReference>
<evidence type="ECO:0000256" key="7">
    <source>
        <dbReference type="HAMAP-Rule" id="MF_03111"/>
    </source>
</evidence>
<feature type="binding site" evidence="7">
    <location>
        <position position="98"/>
    </location>
    <ligand>
        <name>Zn(2+)</name>
        <dbReference type="ChEBI" id="CHEBI:29105"/>
    </ligand>
</feature>
<dbReference type="EMBL" id="QEAO01000004">
    <property type="protein sequence ID" value="TPX36682.1"/>
    <property type="molecule type" value="Genomic_DNA"/>
</dbReference>
<dbReference type="GO" id="GO:0120539">
    <property type="term" value="F:4-hydroxy-3-methoxy-5-polyprenylbenzoate decarboxylase activity"/>
    <property type="evidence" value="ECO:0007669"/>
    <property type="project" value="UniProtKB-EC"/>
</dbReference>
<comment type="cofactor">
    <cofactor evidence="7">
        <name>Zn(2+)</name>
        <dbReference type="ChEBI" id="CHEBI:29105"/>
    </cofactor>
</comment>
<keyword evidence="3 7" id="KW-0496">Mitochondrion</keyword>
<sequence>MVAALGESTGSFMLSRMRDRMLLDSTGRKILQLQPIINTSTLPDNLSTLPPGTFGHEYLAFCTTHNVSADTRTPIKYISDPELAYVMTRYRQVHDFWHTLLGLGITVQDELAIKWFEMVQTGLPVAALSSFVGPARLSKAERDILFDVYVPWAVQTGARAKFLMNIMYEEEFERPLEDVRKDIGVWPAPI</sequence>
<comment type="pathway">
    <text evidence="7">Cofactor biosynthesis; ubiquinone biosynthesis.</text>
</comment>
<evidence type="ECO:0000313" key="8">
    <source>
        <dbReference type="EMBL" id="TPX36682.1"/>
    </source>
</evidence>
<feature type="binding site" evidence="7">
    <location>
        <position position="94"/>
    </location>
    <ligand>
        <name>Zn(2+)</name>
        <dbReference type="ChEBI" id="CHEBI:29105"/>
    </ligand>
</feature>
<dbReference type="UniPathway" id="UPA00232"/>
<dbReference type="PANTHER" id="PTHR12922:SF7">
    <property type="entry name" value="UBIQUINONE BIOSYNTHESIS PROTEIN COQ4 HOMOLOG, MITOCHONDRIAL"/>
    <property type="match status" value="1"/>
</dbReference>
<dbReference type="GO" id="GO:0031314">
    <property type="term" value="C:extrinsic component of mitochondrial inner membrane"/>
    <property type="evidence" value="ECO:0007669"/>
    <property type="project" value="UniProtKB-UniRule"/>
</dbReference>
<comment type="subcellular location">
    <subcellularLocation>
        <location evidence="7">Mitochondrion inner membrane</location>
        <topology evidence="7">Peripheral membrane protein</topology>
        <orientation evidence="7">Matrix side</orientation>
    </subcellularLocation>
</comment>
<keyword evidence="7" id="KW-0862">Zinc</keyword>
<keyword evidence="7" id="KW-0479">Metal-binding</keyword>
<dbReference type="Proteomes" id="UP000319731">
    <property type="component" value="Unassembled WGS sequence"/>
</dbReference>
<feature type="binding site" evidence="7">
    <location>
        <position position="95"/>
    </location>
    <ligand>
        <name>Zn(2+)</name>
        <dbReference type="ChEBI" id="CHEBI:29105"/>
    </ligand>
</feature>